<name>Q1S5L6_MEDTR</name>
<dbReference type="AlphaFoldDB" id="Q1S5L6"/>
<protein>
    <submittedName>
        <fullName evidence="1">Uncharacterized protein</fullName>
    </submittedName>
</protein>
<reference evidence="1" key="1">
    <citation type="submission" date="2006-03" db="EMBL/GenBank/DDBJ databases">
        <authorList>
            <person name="Qin B."/>
            <person name="Lin S."/>
            <person name="Roe B.A."/>
        </authorList>
    </citation>
    <scope>NUCLEOTIDE SEQUENCE</scope>
</reference>
<proteinExistence type="predicted"/>
<dbReference type="EMBL" id="AC147431">
    <property type="protein sequence ID" value="ABE88090.1"/>
    <property type="molecule type" value="Genomic_DNA"/>
</dbReference>
<reference evidence="1" key="2">
    <citation type="submission" date="2006-04" db="EMBL/GenBank/DDBJ databases">
        <authorList>
            <consortium name="The International Medicago Genome Annotation Group"/>
        </authorList>
    </citation>
    <scope>NUCLEOTIDE SEQUENCE</scope>
</reference>
<accession>Q1S5L6</accession>
<sequence length="74" mass="7687">MLQFARGGSPGKLQKALANSRLPGAMPGAESAANMPIANYTARDRVSGVQSFSETCQALCQGLTPGKLCTAIKF</sequence>
<gene>
    <name evidence="1" type="ORF">MtrDRAFT_AC147431g56v2</name>
</gene>
<evidence type="ECO:0000313" key="1">
    <source>
        <dbReference type="EMBL" id="ABE88090.1"/>
    </source>
</evidence>
<organism evidence="1">
    <name type="scientific">Medicago truncatula</name>
    <name type="common">Barrel medic</name>
    <name type="synonym">Medicago tribuloides</name>
    <dbReference type="NCBI Taxonomy" id="3880"/>
    <lineage>
        <taxon>Eukaryota</taxon>
        <taxon>Viridiplantae</taxon>
        <taxon>Streptophyta</taxon>
        <taxon>Embryophyta</taxon>
        <taxon>Tracheophyta</taxon>
        <taxon>Spermatophyta</taxon>
        <taxon>Magnoliopsida</taxon>
        <taxon>eudicotyledons</taxon>
        <taxon>Gunneridae</taxon>
        <taxon>Pentapetalae</taxon>
        <taxon>rosids</taxon>
        <taxon>fabids</taxon>
        <taxon>Fabales</taxon>
        <taxon>Fabaceae</taxon>
        <taxon>Papilionoideae</taxon>
        <taxon>50 kb inversion clade</taxon>
        <taxon>NPAAA clade</taxon>
        <taxon>Hologalegina</taxon>
        <taxon>IRL clade</taxon>
        <taxon>Trifolieae</taxon>
        <taxon>Medicago</taxon>
    </lineage>
</organism>